<proteinExistence type="predicted"/>
<gene>
    <name evidence="1" type="ORF">D8M05_13960</name>
</gene>
<name>A0A494YVD8_9BACI</name>
<dbReference type="AlphaFoldDB" id="A0A494YVD8"/>
<reference evidence="1 2" key="1">
    <citation type="journal article" date="2015" name="Antonie Van Leeuwenhoek">
        <title>Oceanobacillus bengalensis sp. nov., a bacterium isolated from seawater of the Bay of Bengal.</title>
        <authorList>
            <person name="Yongchang O."/>
            <person name="Xiang W."/>
            <person name="Wang G."/>
        </authorList>
    </citation>
    <scope>NUCLEOTIDE SEQUENCE [LARGE SCALE GENOMIC DNA]</scope>
    <source>
        <strain evidence="1 2">MCCC 1K00260</strain>
    </source>
</reference>
<accession>A0A494YVD8</accession>
<dbReference type="EMBL" id="RBZO01000023">
    <property type="protein sequence ID" value="RKQ14132.1"/>
    <property type="molecule type" value="Genomic_DNA"/>
</dbReference>
<dbReference type="OrthoDB" id="2691729at2"/>
<dbReference type="RefSeq" id="WP_121132833.1">
    <property type="nucleotide sequence ID" value="NZ_JBHUFK010000064.1"/>
</dbReference>
<evidence type="ECO:0000313" key="2">
    <source>
        <dbReference type="Proteomes" id="UP000281813"/>
    </source>
</evidence>
<sequence>MEEFPGLKNVKVIEKHLEKNEKWLQYPENKIRIFEKNAGEWNNDFLKNISEIEKVIHELEKKLE</sequence>
<keyword evidence="2" id="KW-1185">Reference proteome</keyword>
<comment type="caution">
    <text evidence="1">The sequence shown here is derived from an EMBL/GenBank/DDBJ whole genome shotgun (WGS) entry which is preliminary data.</text>
</comment>
<organism evidence="1 2">
    <name type="scientific">Oceanobacillus bengalensis</name>
    <dbReference type="NCBI Taxonomy" id="1435466"/>
    <lineage>
        <taxon>Bacteria</taxon>
        <taxon>Bacillati</taxon>
        <taxon>Bacillota</taxon>
        <taxon>Bacilli</taxon>
        <taxon>Bacillales</taxon>
        <taxon>Bacillaceae</taxon>
        <taxon>Oceanobacillus</taxon>
    </lineage>
</organism>
<protein>
    <submittedName>
        <fullName evidence="1">Uncharacterized protein</fullName>
    </submittedName>
</protein>
<dbReference type="Proteomes" id="UP000281813">
    <property type="component" value="Unassembled WGS sequence"/>
</dbReference>
<evidence type="ECO:0000313" key="1">
    <source>
        <dbReference type="EMBL" id="RKQ14132.1"/>
    </source>
</evidence>